<accession>A0A100VT44</accession>
<dbReference type="RefSeq" id="WP_062837681.1">
    <property type="nucleotide sequence ID" value="NZ_BCNV01000009.1"/>
</dbReference>
<dbReference type="Pfam" id="PF00015">
    <property type="entry name" value="MCPsignal"/>
    <property type="match status" value="1"/>
</dbReference>
<dbReference type="GO" id="GO:0007165">
    <property type="term" value="P:signal transduction"/>
    <property type="evidence" value="ECO:0007669"/>
    <property type="project" value="UniProtKB-KW"/>
</dbReference>
<dbReference type="EMBL" id="BCNV01000009">
    <property type="protein sequence ID" value="GAS85319.1"/>
    <property type="molecule type" value="Genomic_DNA"/>
</dbReference>
<dbReference type="Proteomes" id="UP000069697">
    <property type="component" value="Unassembled WGS sequence"/>
</dbReference>
<reference evidence="4 5" key="1">
    <citation type="journal article" date="2016" name="Genome Announc.">
        <title>Draft Genome Sequence of Paenibacillus amylolyticus Heshi-A3, Isolated from Fermented Rice Bran in a Japanese Fermented Seafood Dish.</title>
        <authorList>
            <person name="Akuzawa S."/>
            <person name="Nagaoka J."/>
            <person name="Kanekatsu M."/>
            <person name="Kubota E."/>
            <person name="Ohtake R."/>
            <person name="Suzuki T."/>
            <person name="Kanesaki Y."/>
        </authorList>
    </citation>
    <scope>NUCLEOTIDE SEQUENCE [LARGE SCALE GENOMIC DNA]</scope>
    <source>
        <strain evidence="4 5">Heshi-A3</strain>
    </source>
</reference>
<evidence type="ECO:0000313" key="4">
    <source>
        <dbReference type="EMBL" id="GAS85319.1"/>
    </source>
</evidence>
<dbReference type="GO" id="GO:0016020">
    <property type="term" value="C:membrane"/>
    <property type="evidence" value="ECO:0007669"/>
    <property type="project" value="InterPro"/>
</dbReference>
<evidence type="ECO:0000313" key="5">
    <source>
        <dbReference type="Proteomes" id="UP000069697"/>
    </source>
</evidence>
<proteinExistence type="predicted"/>
<dbReference type="SMART" id="SM00283">
    <property type="entry name" value="MA"/>
    <property type="match status" value="1"/>
</dbReference>
<keyword evidence="1 2" id="KW-0807">Transducer</keyword>
<sequence length="275" mass="30210">MNTLESLVNAMPFVSQMFRDDISISINDHEKVLYFSEAKSLEIGVKVGDELHDDYKNFKMLTNKDSRTVARMPGDLQGRPFDAILIPIKENDQVVGILGVNYALDSHMTLENLIRENETTINALVGGIQQIAAHSEELSATSEEILRNSKKASENSVSVSKVTNVIREVSEQTNLLGLNAMIEAARVGDQGAGFGVVASEVRKLSDHTKQAAADIESSLGSVQDSMKHMEQEIGQITTATVDQAKLVTEFMESIEQLSETSANLKKFVHQMLALE</sequence>
<dbReference type="AlphaFoldDB" id="A0A100VT44"/>
<evidence type="ECO:0000259" key="3">
    <source>
        <dbReference type="PROSITE" id="PS50111"/>
    </source>
</evidence>
<comment type="caution">
    <text evidence="4">The sequence shown here is derived from an EMBL/GenBank/DDBJ whole genome shotgun (WGS) entry which is preliminary data.</text>
</comment>
<evidence type="ECO:0000256" key="1">
    <source>
        <dbReference type="ARBA" id="ARBA00023224"/>
    </source>
</evidence>
<protein>
    <submittedName>
        <fullName evidence="4">Chemotaxis sensory transducer protein</fullName>
    </submittedName>
</protein>
<organism evidence="4 5">
    <name type="scientific">Paenibacillus amylolyticus</name>
    <dbReference type="NCBI Taxonomy" id="1451"/>
    <lineage>
        <taxon>Bacteria</taxon>
        <taxon>Bacillati</taxon>
        <taxon>Bacillota</taxon>
        <taxon>Bacilli</taxon>
        <taxon>Bacillales</taxon>
        <taxon>Paenibacillaceae</taxon>
        <taxon>Paenibacillus</taxon>
    </lineage>
</organism>
<dbReference type="PANTHER" id="PTHR32089">
    <property type="entry name" value="METHYL-ACCEPTING CHEMOTAXIS PROTEIN MCPB"/>
    <property type="match status" value="1"/>
</dbReference>
<evidence type="ECO:0000256" key="2">
    <source>
        <dbReference type="PROSITE-ProRule" id="PRU00284"/>
    </source>
</evidence>
<dbReference type="SUPFAM" id="SSF58104">
    <property type="entry name" value="Methyl-accepting chemotaxis protein (MCP) signaling domain"/>
    <property type="match status" value="1"/>
</dbReference>
<name>A0A100VT44_PAEAM</name>
<reference evidence="5" key="2">
    <citation type="submission" date="2016-01" db="EMBL/GenBank/DDBJ databases">
        <title>Draft Genome Sequence of Paenibacillus amylolyticus Heshi-A3 that Was Isolated from Fermented Rice Bran with Aging Salted Mackerel, Which Was Named Heshiko as Traditional Fermented Seafood in Japan.</title>
        <authorList>
            <person name="Akuzawa S."/>
            <person name="Nakagawa J."/>
            <person name="Kanekatsu T."/>
            <person name="Kubota E."/>
            <person name="Ohtake R."/>
            <person name="Suzuki T."/>
            <person name="Kanesaki Y."/>
        </authorList>
    </citation>
    <scope>NUCLEOTIDE SEQUENCE [LARGE SCALE GENOMIC DNA]</scope>
    <source>
        <strain evidence="5">Heshi-A3</strain>
    </source>
</reference>
<dbReference type="Gene3D" id="1.10.287.950">
    <property type="entry name" value="Methyl-accepting chemotaxis protein"/>
    <property type="match status" value="1"/>
</dbReference>
<dbReference type="InterPro" id="IPR004089">
    <property type="entry name" value="MCPsignal_dom"/>
</dbReference>
<dbReference type="PANTHER" id="PTHR32089:SF112">
    <property type="entry name" value="LYSOZYME-LIKE PROTEIN-RELATED"/>
    <property type="match status" value="1"/>
</dbReference>
<feature type="domain" description="Methyl-accepting transducer" evidence="3">
    <location>
        <begin position="117"/>
        <end position="275"/>
    </location>
</feature>
<gene>
    <name evidence="4" type="ORF">PAHA3_5442</name>
</gene>
<dbReference type="PROSITE" id="PS50111">
    <property type="entry name" value="CHEMOTAXIS_TRANSDUC_2"/>
    <property type="match status" value="1"/>
</dbReference>